<feature type="signal peptide" evidence="2">
    <location>
        <begin position="1"/>
        <end position="17"/>
    </location>
</feature>
<proteinExistence type="predicted"/>
<evidence type="ECO:0000256" key="2">
    <source>
        <dbReference type="SAM" id="SignalP"/>
    </source>
</evidence>
<keyword evidence="2" id="KW-0732">Signal</keyword>
<dbReference type="Pfam" id="PF24808">
    <property type="entry name" value="DUF7707"/>
    <property type="match status" value="1"/>
</dbReference>
<comment type="caution">
    <text evidence="4">The sequence shown here is derived from an EMBL/GenBank/DDBJ whole genome shotgun (WGS) entry which is preliminary data.</text>
</comment>
<dbReference type="EMBL" id="MAVT02000167">
    <property type="protein sequence ID" value="POS78703.1"/>
    <property type="molecule type" value="Genomic_DNA"/>
</dbReference>
<feature type="domain" description="DUF7707" evidence="3">
    <location>
        <begin position="23"/>
        <end position="123"/>
    </location>
</feature>
<keyword evidence="5" id="KW-1185">Reference proteome</keyword>
<sequence length="191" mass="19392">MRSFFVLSALSALLVSAQNSTFTIDPSEVELSTRAQWCTAQSNTCGTLCDGNPQENDCQVDNLEYSCTCQNGSAPGLQYYTQTMDTFICQQAFTDCNNANVGNANGQKNCTTTIQDQCGQLDPADYSAAPSSTGDSGSSETASPTASSAPSSTAGSSAGASSEPSAAAAANVQALGTGALAAGMGILAYLL</sequence>
<accession>A0A2P5I879</accession>
<dbReference type="Proteomes" id="UP000094444">
    <property type="component" value="Unassembled WGS sequence"/>
</dbReference>
<dbReference type="InParanoid" id="A0A2P5I879"/>
<gene>
    <name evidence="4" type="ORF">DHEL01_v202913</name>
</gene>
<feature type="compositionally biased region" description="Low complexity" evidence="1">
    <location>
        <begin position="136"/>
        <end position="167"/>
    </location>
</feature>
<feature type="chain" id="PRO_5015119298" description="DUF7707 domain-containing protein" evidence="2">
    <location>
        <begin position="18"/>
        <end position="191"/>
    </location>
</feature>
<evidence type="ECO:0000313" key="5">
    <source>
        <dbReference type="Proteomes" id="UP000094444"/>
    </source>
</evidence>
<dbReference type="InterPro" id="IPR056124">
    <property type="entry name" value="DUF7707"/>
</dbReference>
<protein>
    <recommendedName>
        <fullName evidence="3">DUF7707 domain-containing protein</fullName>
    </recommendedName>
</protein>
<evidence type="ECO:0000259" key="3">
    <source>
        <dbReference type="Pfam" id="PF24808"/>
    </source>
</evidence>
<dbReference type="OrthoDB" id="2121879at2759"/>
<evidence type="ECO:0000313" key="4">
    <source>
        <dbReference type="EMBL" id="POS78703.1"/>
    </source>
</evidence>
<organism evidence="4 5">
    <name type="scientific">Diaporthe helianthi</name>
    <dbReference type="NCBI Taxonomy" id="158607"/>
    <lineage>
        <taxon>Eukaryota</taxon>
        <taxon>Fungi</taxon>
        <taxon>Dikarya</taxon>
        <taxon>Ascomycota</taxon>
        <taxon>Pezizomycotina</taxon>
        <taxon>Sordariomycetes</taxon>
        <taxon>Sordariomycetidae</taxon>
        <taxon>Diaporthales</taxon>
        <taxon>Diaporthaceae</taxon>
        <taxon>Diaporthe</taxon>
    </lineage>
</organism>
<dbReference type="AlphaFoldDB" id="A0A2P5I879"/>
<dbReference type="PANTHER" id="PTHR38118">
    <property type="entry name" value="ANCHORED CELL WALL PROTEIN 11-RELATED"/>
    <property type="match status" value="1"/>
</dbReference>
<reference evidence="4" key="1">
    <citation type="submission" date="2017-09" db="EMBL/GenBank/DDBJ databases">
        <title>Polyketide synthases of a Diaporthe helianthi virulent isolate.</title>
        <authorList>
            <person name="Baroncelli R."/>
        </authorList>
    </citation>
    <scope>NUCLEOTIDE SEQUENCE [LARGE SCALE GENOMIC DNA]</scope>
    <source>
        <strain evidence="4">7/96</strain>
    </source>
</reference>
<dbReference type="PANTHER" id="PTHR38118:SF3">
    <property type="entry name" value="ANCHORED CELL WALL PROTEIN 11"/>
    <property type="match status" value="1"/>
</dbReference>
<feature type="region of interest" description="Disordered" evidence="1">
    <location>
        <begin position="124"/>
        <end position="167"/>
    </location>
</feature>
<evidence type="ECO:0000256" key="1">
    <source>
        <dbReference type="SAM" id="MobiDB-lite"/>
    </source>
</evidence>
<name>A0A2P5I879_DIAHE</name>